<dbReference type="OrthoDB" id="9812260at2"/>
<dbReference type="InterPro" id="IPR043128">
    <property type="entry name" value="Rev_trsase/Diguanyl_cyclase"/>
</dbReference>
<gene>
    <name evidence="12" type="ORF">DBO85_16895</name>
</gene>
<dbReference type="SMART" id="SM00267">
    <property type="entry name" value="GGDEF"/>
    <property type="match status" value="1"/>
</dbReference>
<evidence type="ECO:0000256" key="1">
    <source>
        <dbReference type="ARBA" id="ARBA00001946"/>
    </source>
</evidence>
<dbReference type="CDD" id="cd12914">
    <property type="entry name" value="PDC1_DGC_like"/>
    <property type="match status" value="1"/>
</dbReference>
<evidence type="ECO:0000313" key="12">
    <source>
        <dbReference type="EMBL" id="PTU72931.1"/>
    </source>
</evidence>
<dbReference type="Proteomes" id="UP000244064">
    <property type="component" value="Unassembled WGS sequence"/>
</dbReference>
<dbReference type="CDD" id="cd18774">
    <property type="entry name" value="PDC2_HK_sensor"/>
    <property type="match status" value="1"/>
</dbReference>
<dbReference type="InterPro" id="IPR050469">
    <property type="entry name" value="Diguanylate_Cyclase"/>
</dbReference>
<dbReference type="SUPFAM" id="SSF55073">
    <property type="entry name" value="Nucleotide cyclase"/>
    <property type="match status" value="1"/>
</dbReference>
<sequence>MPRIDLKSLILGLSLVVALLTFGNGFFASYRIQRDLLMDHALESNRVYAAKQAHNAEGLLQAIQQQLAFSASRLAARMTDEAWLEEEVQRLKGQSQSFNSVLMVRADARVLASAPDSLGLTGHILDTPGAREALSRQTPLITEPFIGASGNLLVFISQPIHDEQGRYLGYVGGSLYLHQENILQRLLGRHHYADGSYIYVVDRGRHLIYHQDDARVGERVTGNPVIEAVLRSESGSQRLINSRGVDMLAGYAPVPSTGWGVVAQTPTEVTLNALNRLMGEIVLRATPFSVICLLLIWWMARRIARPLEQLAASAQHWESNSAAEQIGAIRGWYSEAEQLKRSVLNGLALLHMRLGRLNLENVTDALTGLFNRRGMQAAMDGWLMQGAPFSLVLIDIDYFKRVNDQHGHDVGDQVLEFVAQKMRECSRGSDLLCRAGGEEFVILLPGAELDAAVQLAERLRQAVAASISPTGSGLTLSAGVAHWNPGAETTKSLLKRADEALYRAKGEGRNRVLCAEPPATE</sequence>
<comment type="catalytic activity">
    <reaction evidence="9">
        <text>2 GTP = 3',3'-c-di-GMP + 2 diphosphate</text>
        <dbReference type="Rhea" id="RHEA:24898"/>
        <dbReference type="ChEBI" id="CHEBI:33019"/>
        <dbReference type="ChEBI" id="CHEBI:37565"/>
        <dbReference type="ChEBI" id="CHEBI:58805"/>
        <dbReference type="EC" id="2.7.7.65"/>
    </reaction>
</comment>
<dbReference type="GO" id="GO:0005886">
    <property type="term" value="C:plasma membrane"/>
    <property type="evidence" value="ECO:0007669"/>
    <property type="project" value="UniProtKB-SubCell"/>
</dbReference>
<evidence type="ECO:0000256" key="4">
    <source>
        <dbReference type="ARBA" id="ARBA00012528"/>
    </source>
</evidence>
<dbReference type="Gene3D" id="3.30.70.270">
    <property type="match status" value="1"/>
</dbReference>
<evidence type="ECO:0000256" key="9">
    <source>
        <dbReference type="ARBA" id="ARBA00034247"/>
    </source>
</evidence>
<evidence type="ECO:0000256" key="3">
    <source>
        <dbReference type="ARBA" id="ARBA00004651"/>
    </source>
</evidence>
<dbReference type="InterPro" id="IPR029151">
    <property type="entry name" value="Sensor-like_sf"/>
</dbReference>
<dbReference type="AlphaFoldDB" id="A0A2T5P5C4"/>
<evidence type="ECO:0000256" key="7">
    <source>
        <dbReference type="ARBA" id="ARBA00022989"/>
    </source>
</evidence>
<protein>
    <recommendedName>
        <fullName evidence="4">diguanylate cyclase</fullName>
        <ecNumber evidence="4">2.7.7.65</ecNumber>
    </recommendedName>
</protein>
<evidence type="ECO:0000256" key="8">
    <source>
        <dbReference type="ARBA" id="ARBA00023136"/>
    </source>
</evidence>
<comment type="cofactor">
    <cofactor evidence="1">
        <name>Mg(2+)</name>
        <dbReference type="ChEBI" id="CHEBI:18420"/>
    </cofactor>
</comment>
<reference evidence="12 13" key="1">
    <citation type="submission" date="2018-04" db="EMBL/GenBank/DDBJ databases">
        <title>Pseudomonas sp. nov., isolated from mangrove soil.</title>
        <authorList>
            <person name="Chen C."/>
        </authorList>
    </citation>
    <scope>NUCLEOTIDE SEQUENCE [LARGE SCALE GENOMIC DNA]</scope>
    <source>
        <strain evidence="12 13">TC-11</strain>
    </source>
</reference>
<dbReference type="FunFam" id="3.30.70.270:FF:000001">
    <property type="entry name" value="Diguanylate cyclase domain protein"/>
    <property type="match status" value="1"/>
</dbReference>
<dbReference type="Pfam" id="PF02743">
    <property type="entry name" value="dCache_1"/>
    <property type="match status" value="1"/>
</dbReference>
<name>A0A2T5P5C4_9PSED</name>
<dbReference type="PROSITE" id="PS50887">
    <property type="entry name" value="GGDEF"/>
    <property type="match status" value="1"/>
</dbReference>
<dbReference type="EMBL" id="QASN01000021">
    <property type="protein sequence ID" value="PTU72931.1"/>
    <property type="molecule type" value="Genomic_DNA"/>
</dbReference>
<dbReference type="InterPro" id="IPR000160">
    <property type="entry name" value="GGDEF_dom"/>
</dbReference>
<dbReference type="SUPFAM" id="SSF103190">
    <property type="entry name" value="Sensory domain-like"/>
    <property type="match status" value="1"/>
</dbReference>
<dbReference type="InterPro" id="IPR029787">
    <property type="entry name" value="Nucleotide_cyclase"/>
</dbReference>
<dbReference type="PANTHER" id="PTHR45138">
    <property type="entry name" value="REGULATORY COMPONENTS OF SENSORY TRANSDUCTION SYSTEM"/>
    <property type="match status" value="1"/>
</dbReference>
<evidence type="ECO:0000256" key="5">
    <source>
        <dbReference type="ARBA" id="ARBA00022475"/>
    </source>
</evidence>
<dbReference type="GO" id="GO:1902201">
    <property type="term" value="P:negative regulation of bacterial-type flagellum-dependent cell motility"/>
    <property type="evidence" value="ECO:0007669"/>
    <property type="project" value="TreeGrafter"/>
</dbReference>
<keyword evidence="6 10" id="KW-0812">Transmembrane</keyword>
<comment type="caution">
    <text evidence="12">The sequence shown here is derived from an EMBL/GenBank/DDBJ whole genome shotgun (WGS) entry which is preliminary data.</text>
</comment>
<dbReference type="EC" id="2.7.7.65" evidence="4"/>
<dbReference type="GO" id="GO:0043709">
    <property type="term" value="P:cell adhesion involved in single-species biofilm formation"/>
    <property type="evidence" value="ECO:0007669"/>
    <property type="project" value="TreeGrafter"/>
</dbReference>
<feature type="transmembrane region" description="Helical" evidence="10">
    <location>
        <begin position="281"/>
        <end position="300"/>
    </location>
</feature>
<dbReference type="GO" id="GO:0052621">
    <property type="term" value="F:diguanylate cyclase activity"/>
    <property type="evidence" value="ECO:0007669"/>
    <property type="project" value="UniProtKB-EC"/>
</dbReference>
<dbReference type="InterPro" id="IPR033479">
    <property type="entry name" value="dCache_1"/>
</dbReference>
<evidence type="ECO:0000256" key="2">
    <source>
        <dbReference type="ARBA" id="ARBA00004533"/>
    </source>
</evidence>
<dbReference type="Pfam" id="PF00990">
    <property type="entry name" value="GGDEF"/>
    <property type="match status" value="1"/>
</dbReference>
<keyword evidence="8 10" id="KW-0472">Membrane</keyword>
<comment type="subcellular location">
    <subcellularLocation>
        <location evidence="2">Cell inner membrane</location>
    </subcellularLocation>
    <subcellularLocation>
        <location evidence="3">Cell membrane</location>
        <topology evidence="3">Multi-pass membrane protein</topology>
    </subcellularLocation>
</comment>
<evidence type="ECO:0000256" key="10">
    <source>
        <dbReference type="SAM" id="Phobius"/>
    </source>
</evidence>
<dbReference type="CDD" id="cd01949">
    <property type="entry name" value="GGDEF"/>
    <property type="match status" value="1"/>
</dbReference>
<feature type="domain" description="GGDEF" evidence="11">
    <location>
        <begin position="387"/>
        <end position="517"/>
    </location>
</feature>
<organism evidence="12 13">
    <name type="scientific">Pseudomonas mangrovi</name>
    <dbReference type="NCBI Taxonomy" id="2161748"/>
    <lineage>
        <taxon>Bacteria</taxon>
        <taxon>Pseudomonadati</taxon>
        <taxon>Pseudomonadota</taxon>
        <taxon>Gammaproteobacteria</taxon>
        <taxon>Pseudomonadales</taxon>
        <taxon>Pseudomonadaceae</taxon>
        <taxon>Pseudomonas</taxon>
    </lineage>
</organism>
<accession>A0A2T5P5C4</accession>
<proteinExistence type="predicted"/>
<dbReference type="PANTHER" id="PTHR45138:SF9">
    <property type="entry name" value="DIGUANYLATE CYCLASE DGCM-RELATED"/>
    <property type="match status" value="1"/>
</dbReference>
<keyword evidence="13" id="KW-1185">Reference proteome</keyword>
<evidence type="ECO:0000259" key="11">
    <source>
        <dbReference type="PROSITE" id="PS50887"/>
    </source>
</evidence>
<keyword evidence="7 10" id="KW-1133">Transmembrane helix</keyword>
<evidence type="ECO:0000256" key="6">
    <source>
        <dbReference type="ARBA" id="ARBA00022692"/>
    </source>
</evidence>
<dbReference type="Gene3D" id="3.30.450.20">
    <property type="entry name" value="PAS domain"/>
    <property type="match status" value="1"/>
</dbReference>
<evidence type="ECO:0000313" key="13">
    <source>
        <dbReference type="Proteomes" id="UP000244064"/>
    </source>
</evidence>
<keyword evidence="5" id="KW-1003">Cell membrane</keyword>
<dbReference type="RefSeq" id="WP_108108614.1">
    <property type="nucleotide sequence ID" value="NZ_QASN01000021.1"/>
</dbReference>
<dbReference type="NCBIfam" id="TIGR00254">
    <property type="entry name" value="GGDEF"/>
    <property type="match status" value="1"/>
</dbReference>